<proteinExistence type="predicted"/>
<dbReference type="GO" id="GO:0052689">
    <property type="term" value="F:carboxylic ester hydrolase activity"/>
    <property type="evidence" value="ECO:0007669"/>
    <property type="project" value="TreeGrafter"/>
</dbReference>
<gene>
    <name evidence="3" type="ORF">CGC50_04910</name>
</gene>
<dbReference type="EMBL" id="CP022386">
    <property type="protein sequence ID" value="ATA86561.1"/>
    <property type="molecule type" value="Genomic_DNA"/>
</dbReference>
<dbReference type="InterPro" id="IPR029058">
    <property type="entry name" value="AB_hydrolase_fold"/>
</dbReference>
<evidence type="ECO:0000259" key="2">
    <source>
        <dbReference type="Pfam" id="PF00561"/>
    </source>
</evidence>
<dbReference type="Pfam" id="PF00561">
    <property type="entry name" value="Abhydrolase_1"/>
    <property type="match status" value="1"/>
</dbReference>
<dbReference type="PANTHER" id="PTHR46118">
    <property type="entry name" value="PROTEIN ABHD11"/>
    <property type="match status" value="1"/>
</dbReference>
<dbReference type="PRINTS" id="PR00111">
    <property type="entry name" value="ABHYDROLASE"/>
</dbReference>
<dbReference type="Gene3D" id="3.40.50.1820">
    <property type="entry name" value="alpha/beta hydrolase"/>
    <property type="match status" value="1"/>
</dbReference>
<accession>A0A250FNG3</accession>
<dbReference type="SUPFAM" id="SSF53474">
    <property type="entry name" value="alpha/beta-Hydrolases"/>
    <property type="match status" value="1"/>
</dbReference>
<dbReference type="AlphaFoldDB" id="A0A250FNG3"/>
<evidence type="ECO:0000313" key="4">
    <source>
        <dbReference type="Proteomes" id="UP000217250"/>
    </source>
</evidence>
<feature type="domain" description="AB hydrolase-1" evidence="2">
    <location>
        <begin position="13"/>
        <end position="243"/>
    </location>
</feature>
<dbReference type="OrthoDB" id="9808398at2"/>
<dbReference type="RefSeq" id="WP_095909929.1">
    <property type="nucleotide sequence ID" value="NZ_CAUVLU010000002.1"/>
</dbReference>
<sequence length="256" mass="29277">MELINSQIVGEGKPLIILHGFLGMGDNWRTHSLHFAEKGYQVHVIDARNHGHSFHSPEFSYTLMMEDLIRYMDYHQIASAPLIGHSMGGKTTMLLAVTYPERAERIVVVDMSPKYYPVHHKVILDALSTLDFSQIKTREQADQQLGKFIIDVPIRQFLLKNVYRKTADQLALRINLPVLRERVAEIGTALPVGTIYQGKTLFLIGGKSHYVLPEDMPLIMQHFPKAEAVTIPDAGHWVQVEKPKEFFEITYQFLQK</sequence>
<dbReference type="Proteomes" id="UP000217250">
    <property type="component" value="Chromosome"/>
</dbReference>
<evidence type="ECO:0000313" key="3">
    <source>
        <dbReference type="EMBL" id="ATA86561.1"/>
    </source>
</evidence>
<protein>
    <submittedName>
        <fullName evidence="3">Alpha/beta hydrolase</fullName>
    </submittedName>
</protein>
<reference evidence="4" key="1">
    <citation type="submission" date="2017-06" db="EMBL/GenBank/DDBJ databases">
        <title>Capnocytophaga spp. assemblies.</title>
        <authorList>
            <person name="Gulvik C.A."/>
        </authorList>
    </citation>
    <scope>NUCLEOTIDE SEQUENCE [LARGE SCALE GENOMIC DNA]</scope>
    <source>
        <strain evidence="4">H1496</strain>
    </source>
</reference>
<dbReference type="GeneID" id="84807903"/>
<evidence type="ECO:0000256" key="1">
    <source>
        <dbReference type="ARBA" id="ARBA00022801"/>
    </source>
</evidence>
<keyword evidence="1 3" id="KW-0378">Hydrolase</keyword>
<dbReference type="PANTHER" id="PTHR46118:SF4">
    <property type="entry name" value="PROTEIN ABHD11"/>
    <property type="match status" value="1"/>
</dbReference>
<dbReference type="InterPro" id="IPR000639">
    <property type="entry name" value="Epox_hydrolase-like"/>
</dbReference>
<dbReference type="PRINTS" id="PR00412">
    <property type="entry name" value="EPOXHYDRLASE"/>
</dbReference>
<name>A0A250FNG3_9FLAO</name>
<organism evidence="3 4">
    <name type="scientific">Capnocytophaga gingivalis</name>
    <dbReference type="NCBI Taxonomy" id="1017"/>
    <lineage>
        <taxon>Bacteria</taxon>
        <taxon>Pseudomonadati</taxon>
        <taxon>Bacteroidota</taxon>
        <taxon>Flavobacteriia</taxon>
        <taxon>Flavobacteriales</taxon>
        <taxon>Flavobacteriaceae</taxon>
        <taxon>Capnocytophaga</taxon>
    </lineage>
</organism>
<dbReference type="KEGG" id="cgh:CGC50_04910"/>
<dbReference type="InterPro" id="IPR000073">
    <property type="entry name" value="AB_hydrolase_1"/>
</dbReference>